<dbReference type="Proteomes" id="UP000092952">
    <property type="component" value="Chromosome"/>
</dbReference>
<dbReference type="KEGG" id="gbi:PG2T_01465"/>
<accession>A0A1B1YQD8</accession>
<dbReference type="OrthoDB" id="9793440at2"/>
<dbReference type="Pfam" id="PF10096">
    <property type="entry name" value="DUF2334"/>
    <property type="match status" value="1"/>
</dbReference>
<name>A0A1B1YQD8_9GAMM</name>
<dbReference type="AlphaFoldDB" id="A0A1B1YQD8"/>
<evidence type="ECO:0000313" key="1">
    <source>
        <dbReference type="EMBL" id="ANX02986.1"/>
    </source>
</evidence>
<dbReference type="InParanoid" id="A0A1B1YQD8"/>
<keyword evidence="2" id="KW-1185">Reference proteome</keyword>
<dbReference type="GO" id="GO:0005975">
    <property type="term" value="P:carbohydrate metabolic process"/>
    <property type="evidence" value="ECO:0007669"/>
    <property type="project" value="InterPro"/>
</dbReference>
<dbReference type="InterPro" id="IPR018763">
    <property type="entry name" value="DUF2334"/>
</dbReference>
<dbReference type="RefSeq" id="WP_068802498.1">
    <property type="nucleotide sequence ID" value="NZ_CP014671.1"/>
</dbReference>
<proteinExistence type="predicted"/>
<dbReference type="InterPro" id="IPR011330">
    <property type="entry name" value="Glyco_hydro/deAcase_b/a-brl"/>
</dbReference>
<gene>
    <name evidence="1" type="ORF">PG2T_01465</name>
</gene>
<dbReference type="EMBL" id="CP014671">
    <property type="protein sequence ID" value="ANX02986.1"/>
    <property type="molecule type" value="Genomic_DNA"/>
</dbReference>
<reference evidence="2" key="1">
    <citation type="submission" date="2016-03" db="EMBL/GenBank/DDBJ databases">
        <title>Complete genome sequence of Solimmundus cernigliae, representing a novel lineage of polycyclic aromatic hydrocarbon degraders within the Gammaproteobacteria.</title>
        <authorList>
            <person name="Singleton D.R."/>
            <person name="Dickey A.N."/>
            <person name="Scholl E.H."/>
            <person name="Wright F.A."/>
            <person name="Aitken M.D."/>
        </authorList>
    </citation>
    <scope>NUCLEOTIDE SEQUENCE [LARGE SCALE GENOMIC DNA]</scope>
    <source>
        <strain evidence="2">TR3.2</strain>
    </source>
</reference>
<protein>
    <recommendedName>
        <fullName evidence="3">Deacetylase</fullName>
    </recommendedName>
</protein>
<dbReference type="CDD" id="cd11374">
    <property type="entry name" value="CE4_u10"/>
    <property type="match status" value="1"/>
</dbReference>
<dbReference type="SUPFAM" id="SSF88713">
    <property type="entry name" value="Glycoside hydrolase/deacetylase"/>
    <property type="match status" value="1"/>
</dbReference>
<dbReference type="Gene3D" id="3.20.20.370">
    <property type="entry name" value="Glycoside hydrolase/deacetylase"/>
    <property type="match status" value="1"/>
</dbReference>
<evidence type="ECO:0008006" key="3">
    <source>
        <dbReference type="Google" id="ProtNLM"/>
    </source>
</evidence>
<evidence type="ECO:0000313" key="2">
    <source>
        <dbReference type="Proteomes" id="UP000092952"/>
    </source>
</evidence>
<sequence length="249" mass="27996">MAAPESEPALCVVLHDVAPQTWDAYQPFVAFAERLGVPLTLLVVPDFHHAGDLRRHPQFVSAMNARLARGDEIALHGYFHADDLPLRGDPVDFFMRRVYTREAEFYRLDTTAAGERLRRGLELFAGLGWHASGFVAPAWLPGPGTRAALRGLPLRYTSTSQTLIDLRSKRTHKAPGLVWSARSRWRRAVSERVNLALLRRHRAAPLLRLGLHPVDMQHAAARQFWTDALTQLLTCRTALTKSTWLDQAA</sequence>
<dbReference type="STRING" id="1810504.PG2T_01465"/>
<organism evidence="1 2">
    <name type="scientific">Immundisolibacter cernigliae</name>
    <dbReference type="NCBI Taxonomy" id="1810504"/>
    <lineage>
        <taxon>Bacteria</taxon>
        <taxon>Pseudomonadati</taxon>
        <taxon>Pseudomonadota</taxon>
        <taxon>Gammaproteobacteria</taxon>
        <taxon>Immundisolibacterales</taxon>
        <taxon>Immundisolibacteraceae</taxon>
        <taxon>Immundisolibacter</taxon>
    </lineage>
</organism>